<organism evidence="2 3">
    <name type="scientific">Mycolicibacterium hodleri</name>
    <dbReference type="NCBI Taxonomy" id="49897"/>
    <lineage>
        <taxon>Bacteria</taxon>
        <taxon>Bacillati</taxon>
        <taxon>Actinomycetota</taxon>
        <taxon>Actinomycetes</taxon>
        <taxon>Mycobacteriales</taxon>
        <taxon>Mycobacteriaceae</taxon>
        <taxon>Mycolicibacterium</taxon>
    </lineage>
</organism>
<feature type="transmembrane region" description="Helical" evidence="1">
    <location>
        <begin position="50"/>
        <end position="73"/>
    </location>
</feature>
<name>A0A544VQ78_9MYCO</name>
<accession>A0A544VQ78</accession>
<keyword evidence="1" id="KW-1133">Transmembrane helix</keyword>
<feature type="transmembrane region" description="Helical" evidence="1">
    <location>
        <begin position="79"/>
        <end position="96"/>
    </location>
</feature>
<evidence type="ECO:0000313" key="2">
    <source>
        <dbReference type="EMBL" id="TQR77143.1"/>
    </source>
</evidence>
<sequence length="138" mass="14462">MATAFSAIPLWLGTRNIEVILILLALLPGIAVNVSTGVCTSTLSALGRPAITAVVTVAAGLFQLALTVTMTYFFGFPGLAIAFAVGVPTAKIVGLWKMQARIHIPLRMYIEGARGPYTVALLSAALVFPVDLITAPHD</sequence>
<keyword evidence="1" id="KW-0472">Membrane</keyword>
<gene>
    <name evidence="2" type="ORF">D8S82_33645</name>
</gene>
<feature type="transmembrane region" description="Helical" evidence="1">
    <location>
        <begin position="117"/>
        <end position="135"/>
    </location>
</feature>
<keyword evidence="3" id="KW-1185">Reference proteome</keyword>
<reference evidence="2 3" key="1">
    <citation type="submission" date="2018-10" db="EMBL/GenBank/DDBJ databases">
        <title>Draft genome of Mycobacterium hodleri strain B.</title>
        <authorList>
            <person name="Amande T.J."/>
            <person name="Mcgenity T.J."/>
        </authorList>
    </citation>
    <scope>NUCLEOTIDE SEQUENCE [LARGE SCALE GENOMIC DNA]</scope>
    <source>
        <strain evidence="2 3">B</strain>
    </source>
</reference>
<dbReference type="EMBL" id="VIFX01000170">
    <property type="protein sequence ID" value="TQR77143.1"/>
    <property type="molecule type" value="Genomic_DNA"/>
</dbReference>
<comment type="caution">
    <text evidence="2">The sequence shown here is derived from an EMBL/GenBank/DDBJ whole genome shotgun (WGS) entry which is preliminary data.</text>
</comment>
<proteinExistence type="predicted"/>
<keyword evidence="1" id="KW-0812">Transmembrane</keyword>
<evidence type="ECO:0000313" key="3">
    <source>
        <dbReference type="Proteomes" id="UP000315759"/>
    </source>
</evidence>
<feature type="non-terminal residue" evidence="2">
    <location>
        <position position="138"/>
    </location>
</feature>
<dbReference type="AlphaFoldDB" id="A0A544VQ78"/>
<protein>
    <submittedName>
        <fullName evidence="2">Uncharacterized protein</fullName>
    </submittedName>
</protein>
<evidence type="ECO:0000256" key="1">
    <source>
        <dbReference type="SAM" id="Phobius"/>
    </source>
</evidence>
<feature type="transmembrane region" description="Helical" evidence="1">
    <location>
        <begin position="20"/>
        <end position="43"/>
    </location>
</feature>
<dbReference type="Proteomes" id="UP000315759">
    <property type="component" value="Unassembled WGS sequence"/>
</dbReference>